<name>A0AAV5B1B4_9ACTN</name>
<evidence type="ECO:0000256" key="1">
    <source>
        <dbReference type="SAM" id="Phobius"/>
    </source>
</evidence>
<proteinExistence type="predicted"/>
<feature type="chain" id="PRO_5043327210" description="DUF3899 domain-containing protein" evidence="2">
    <location>
        <begin position="29"/>
        <end position="118"/>
    </location>
</feature>
<feature type="signal peptide" evidence="2">
    <location>
        <begin position="1"/>
        <end position="28"/>
    </location>
</feature>
<gene>
    <name evidence="3" type="ORF">ATOP_08890</name>
</gene>
<keyword evidence="1" id="KW-1133">Transmembrane helix</keyword>
<dbReference type="EMBL" id="BQKC01000001">
    <property type="protein sequence ID" value="GJM55234.1"/>
    <property type="molecule type" value="Genomic_DNA"/>
</dbReference>
<keyword evidence="1" id="KW-0472">Membrane</keyword>
<keyword evidence="2" id="KW-0732">Signal</keyword>
<comment type="caution">
    <text evidence="3">The sequence shown here is derived from an EMBL/GenBank/DDBJ whole genome shotgun (WGS) entry which is preliminary data.</text>
</comment>
<evidence type="ECO:0000313" key="3">
    <source>
        <dbReference type="EMBL" id="GJM55234.1"/>
    </source>
</evidence>
<dbReference type="AlphaFoldDB" id="A0AAV5B1B4"/>
<keyword evidence="4" id="KW-1185">Reference proteome</keyword>
<dbReference type="Proteomes" id="UP001055025">
    <property type="component" value="Unassembled WGS sequence"/>
</dbReference>
<protein>
    <recommendedName>
        <fullName evidence="5">DUF3899 domain-containing protein</fullName>
    </recommendedName>
</protein>
<reference evidence="3" key="1">
    <citation type="journal article" date="2022" name="Int. J. Syst. Evol. Microbiol.">
        <title>Granulimonas faecalis gen. nov., sp. nov., and Leptogranulimonas caecicola gen. nov., sp. nov., novel lactate-producing Atopobiaceae bacteria isolated from mouse intestines, and an emended description of the family Atopobiaceae.</title>
        <authorList>
            <person name="Morinaga K."/>
            <person name="Kusada H."/>
            <person name="Sakamoto S."/>
            <person name="Murakami T."/>
            <person name="Toyoda A."/>
            <person name="Mori H."/>
            <person name="Meng X.Y."/>
            <person name="Takashino M."/>
            <person name="Murotomi K."/>
            <person name="Tamaki H."/>
        </authorList>
    </citation>
    <scope>NUCLEOTIDE SEQUENCE</scope>
    <source>
        <strain evidence="3">OPF53</strain>
    </source>
</reference>
<feature type="transmembrane region" description="Helical" evidence="1">
    <location>
        <begin position="38"/>
        <end position="65"/>
    </location>
</feature>
<keyword evidence="1" id="KW-0812">Transmembrane</keyword>
<sequence>MGRVLLACLVPLLLACLAFALAFTGAAAQVGAAATALLVAAGGLFAAACFKAIGAAIHGSFARTLEGRGEPMPVSPEEVTRSRRVAVALSAAGAACLTAAFAVAGPVLGRILMGILSL</sequence>
<feature type="transmembrane region" description="Helical" evidence="1">
    <location>
        <begin position="85"/>
        <end position="108"/>
    </location>
</feature>
<dbReference type="PROSITE" id="PS51257">
    <property type="entry name" value="PROKAR_LIPOPROTEIN"/>
    <property type="match status" value="1"/>
</dbReference>
<dbReference type="RefSeq" id="WP_135977559.1">
    <property type="nucleotide sequence ID" value="NZ_BQKC01000001.1"/>
</dbReference>
<evidence type="ECO:0000313" key="4">
    <source>
        <dbReference type="Proteomes" id="UP001055025"/>
    </source>
</evidence>
<accession>A0AAV5B1B4</accession>
<evidence type="ECO:0008006" key="5">
    <source>
        <dbReference type="Google" id="ProtNLM"/>
    </source>
</evidence>
<evidence type="ECO:0000256" key="2">
    <source>
        <dbReference type="SAM" id="SignalP"/>
    </source>
</evidence>
<organism evidence="3 4">
    <name type="scientific">Granulimonas faecalis</name>
    <dbReference type="NCBI Taxonomy" id="2894155"/>
    <lineage>
        <taxon>Bacteria</taxon>
        <taxon>Bacillati</taxon>
        <taxon>Actinomycetota</taxon>
        <taxon>Coriobacteriia</taxon>
        <taxon>Coriobacteriales</taxon>
        <taxon>Kribbibacteriaceae</taxon>
        <taxon>Granulimonas</taxon>
    </lineage>
</organism>